<keyword evidence="2" id="KW-0812">Transmembrane</keyword>
<dbReference type="Proteomes" id="UP001360560">
    <property type="component" value="Unassembled WGS sequence"/>
</dbReference>
<dbReference type="CDD" id="cd07521">
    <property type="entry name" value="HAD_FCP1-like"/>
    <property type="match status" value="1"/>
</dbReference>
<evidence type="ECO:0000313" key="4">
    <source>
        <dbReference type="EMBL" id="GMM33451.1"/>
    </source>
</evidence>
<name>A0AAV5QFS1_9ASCO</name>
<dbReference type="InterPro" id="IPR050365">
    <property type="entry name" value="TIM50"/>
</dbReference>
<dbReference type="NCBIfam" id="TIGR02251">
    <property type="entry name" value="HIF-SF_euk"/>
    <property type="match status" value="1"/>
</dbReference>
<feature type="compositionally biased region" description="Low complexity" evidence="1">
    <location>
        <begin position="55"/>
        <end position="71"/>
    </location>
</feature>
<dbReference type="EMBL" id="BTFZ01000001">
    <property type="protein sequence ID" value="GMM33451.1"/>
    <property type="molecule type" value="Genomic_DNA"/>
</dbReference>
<feature type="transmembrane region" description="Helical" evidence="2">
    <location>
        <begin position="122"/>
        <end position="147"/>
    </location>
</feature>
<keyword evidence="2" id="KW-1133">Transmembrane helix</keyword>
<feature type="compositionally biased region" description="Polar residues" evidence="1">
    <location>
        <begin position="25"/>
        <end position="54"/>
    </location>
</feature>
<gene>
    <name evidence="4" type="ORF">DASC09_007760</name>
</gene>
<dbReference type="GO" id="GO:0016791">
    <property type="term" value="F:phosphatase activity"/>
    <property type="evidence" value="ECO:0007669"/>
    <property type="project" value="InterPro"/>
</dbReference>
<accession>A0AAV5QFS1</accession>
<dbReference type="InterPro" id="IPR011948">
    <property type="entry name" value="Dullard_phosphatase"/>
</dbReference>
<dbReference type="PANTHER" id="PTHR12210">
    <property type="entry name" value="DULLARD PROTEIN PHOSPHATASE"/>
    <property type="match status" value="1"/>
</dbReference>
<keyword evidence="5" id="KW-1185">Reference proteome</keyword>
<comment type="caution">
    <text evidence="4">The sequence shown here is derived from an EMBL/GenBank/DDBJ whole genome shotgun (WGS) entry which is preliminary data.</text>
</comment>
<proteinExistence type="predicted"/>
<dbReference type="RefSeq" id="XP_064850451.1">
    <property type="nucleotide sequence ID" value="XM_064994379.1"/>
</dbReference>
<dbReference type="SMART" id="SM00577">
    <property type="entry name" value="CPDc"/>
    <property type="match status" value="1"/>
</dbReference>
<evidence type="ECO:0000256" key="2">
    <source>
        <dbReference type="SAM" id="Phobius"/>
    </source>
</evidence>
<dbReference type="Pfam" id="PF03031">
    <property type="entry name" value="NIF"/>
    <property type="match status" value="1"/>
</dbReference>
<dbReference type="AlphaFoldDB" id="A0AAV5QFS1"/>
<dbReference type="GeneID" id="90071430"/>
<dbReference type="InterPro" id="IPR004274">
    <property type="entry name" value="FCP1_dom"/>
</dbReference>
<evidence type="ECO:0000313" key="5">
    <source>
        <dbReference type="Proteomes" id="UP001360560"/>
    </source>
</evidence>
<dbReference type="PROSITE" id="PS50969">
    <property type="entry name" value="FCP1"/>
    <property type="match status" value="1"/>
</dbReference>
<dbReference type="FunFam" id="3.40.50.1000:FF:000093">
    <property type="entry name" value="NLI interacting factor-like phosphatase family protein"/>
    <property type="match status" value="1"/>
</dbReference>
<dbReference type="Gene3D" id="3.40.50.1000">
    <property type="entry name" value="HAD superfamily/HAD-like"/>
    <property type="match status" value="1"/>
</dbReference>
<dbReference type="InterPro" id="IPR036412">
    <property type="entry name" value="HAD-like_sf"/>
</dbReference>
<feature type="region of interest" description="Disordered" evidence="1">
    <location>
        <begin position="25"/>
        <end position="75"/>
    </location>
</feature>
<organism evidence="4 5">
    <name type="scientific">Saccharomycopsis crataegensis</name>
    <dbReference type="NCBI Taxonomy" id="43959"/>
    <lineage>
        <taxon>Eukaryota</taxon>
        <taxon>Fungi</taxon>
        <taxon>Dikarya</taxon>
        <taxon>Ascomycota</taxon>
        <taxon>Saccharomycotina</taxon>
        <taxon>Saccharomycetes</taxon>
        <taxon>Saccharomycopsidaceae</taxon>
        <taxon>Saccharomycopsis</taxon>
    </lineage>
</organism>
<sequence length="447" mass="50898">MNSIQLLTSKLNTLCSSQQDIVNNVASPSSNQNNHPTITIDSSPIRNDGESVSLSTNNTDNNNNNNNNSSNRHYRQPFNTLGDSIILEDDNLVDQEDDRQDSSSSSTSGIESQFLQSKIKSFIIIVFNIVIFFPNLLILRPLFYIWFVITFPLRFLEEKYGSNDDDDTDNTIKEDTEPESFDQPCSISPSRASIRSVPIPLSTSKSKSMNDEYDDLATINSIASNASMITEINQLKSPTSPSSYMSTLFSRLPKVFFSPLNFNPIKHQKKTLILDLDETLIHSLSKTNRMSTAHMVEVKLHNNLASLYYVYKRPYCDEFLSLVSNWFELYIFTASAQEYADPVINWLEKDRKFFSKRYYRDSCTLRQGTGYIKDLSIIGIDLSKIILVDNSPISYSLNYENALDIEGWIDDPTDNELLQLLPLLNSLRFVTDVRYVLGLKNGEEAFK</sequence>
<evidence type="ECO:0000256" key="1">
    <source>
        <dbReference type="SAM" id="MobiDB-lite"/>
    </source>
</evidence>
<dbReference type="SUPFAM" id="SSF56784">
    <property type="entry name" value="HAD-like"/>
    <property type="match status" value="1"/>
</dbReference>
<feature type="domain" description="FCP1 homology" evidence="3">
    <location>
        <begin position="265"/>
        <end position="427"/>
    </location>
</feature>
<reference evidence="4 5" key="1">
    <citation type="journal article" date="2023" name="Elife">
        <title>Identification of key yeast species and microbe-microbe interactions impacting larval growth of Drosophila in the wild.</title>
        <authorList>
            <person name="Mure A."/>
            <person name="Sugiura Y."/>
            <person name="Maeda R."/>
            <person name="Honda K."/>
            <person name="Sakurai N."/>
            <person name="Takahashi Y."/>
            <person name="Watada M."/>
            <person name="Katoh T."/>
            <person name="Gotoh A."/>
            <person name="Gotoh Y."/>
            <person name="Taniguchi I."/>
            <person name="Nakamura K."/>
            <person name="Hayashi T."/>
            <person name="Katayama T."/>
            <person name="Uemura T."/>
            <person name="Hattori Y."/>
        </authorList>
    </citation>
    <scope>NUCLEOTIDE SEQUENCE [LARGE SCALE GENOMIC DNA]</scope>
    <source>
        <strain evidence="4 5">SC-9</strain>
    </source>
</reference>
<feature type="region of interest" description="Disordered" evidence="1">
    <location>
        <begin position="160"/>
        <end position="191"/>
    </location>
</feature>
<keyword evidence="2" id="KW-0472">Membrane</keyword>
<dbReference type="InterPro" id="IPR023214">
    <property type="entry name" value="HAD_sf"/>
</dbReference>
<evidence type="ECO:0000259" key="3">
    <source>
        <dbReference type="PROSITE" id="PS50969"/>
    </source>
</evidence>
<protein>
    <submittedName>
        <fullName evidence="4">Nem1-Spo7 phosphatase catalytic subunit</fullName>
    </submittedName>
</protein>